<feature type="non-terminal residue" evidence="2">
    <location>
        <position position="1"/>
    </location>
</feature>
<gene>
    <name evidence="2" type="ORF">Goklo_024176</name>
</gene>
<dbReference type="Proteomes" id="UP000593573">
    <property type="component" value="Unassembled WGS sequence"/>
</dbReference>
<comment type="caution">
    <text evidence="2">The sequence shown here is derived from an EMBL/GenBank/DDBJ whole genome shotgun (WGS) entry which is preliminary data.</text>
</comment>
<reference evidence="2 3" key="1">
    <citation type="journal article" date="2019" name="Genome Biol. Evol.">
        <title>Insights into the evolution of the New World diploid cottons (Gossypium, subgenus Houzingenia) based on genome sequencing.</title>
        <authorList>
            <person name="Grover C.E."/>
            <person name="Arick M.A. 2nd"/>
            <person name="Thrash A."/>
            <person name="Conover J.L."/>
            <person name="Sanders W.S."/>
            <person name="Peterson D.G."/>
            <person name="Frelichowski J.E."/>
            <person name="Scheffler J.A."/>
            <person name="Scheffler B.E."/>
            <person name="Wendel J.F."/>
        </authorList>
    </citation>
    <scope>NUCLEOTIDE SEQUENCE [LARGE SCALE GENOMIC DNA]</scope>
    <source>
        <strain evidence="2">57</strain>
        <tissue evidence="2">Leaf</tissue>
    </source>
</reference>
<name>A0A7J8W778_9ROSI</name>
<feature type="region of interest" description="Disordered" evidence="1">
    <location>
        <begin position="45"/>
        <end position="71"/>
    </location>
</feature>
<protein>
    <submittedName>
        <fullName evidence="2">Uncharacterized protein</fullName>
    </submittedName>
</protein>
<proteinExistence type="predicted"/>
<evidence type="ECO:0000313" key="3">
    <source>
        <dbReference type="Proteomes" id="UP000593573"/>
    </source>
</evidence>
<dbReference type="AlphaFoldDB" id="A0A7J8W778"/>
<evidence type="ECO:0000313" key="2">
    <source>
        <dbReference type="EMBL" id="MBA0670858.1"/>
    </source>
</evidence>
<sequence length="71" mass="8147">SLKTLFPFSVARNLQQLERLTVYSCGVEEIISKIIRKIKRRGHLNVEPSDKNSGYANETQWRPCSNEKPDG</sequence>
<evidence type="ECO:0000256" key="1">
    <source>
        <dbReference type="SAM" id="MobiDB-lite"/>
    </source>
</evidence>
<organism evidence="2 3">
    <name type="scientific">Gossypium klotzschianum</name>
    <dbReference type="NCBI Taxonomy" id="34286"/>
    <lineage>
        <taxon>Eukaryota</taxon>
        <taxon>Viridiplantae</taxon>
        <taxon>Streptophyta</taxon>
        <taxon>Embryophyta</taxon>
        <taxon>Tracheophyta</taxon>
        <taxon>Spermatophyta</taxon>
        <taxon>Magnoliopsida</taxon>
        <taxon>eudicotyledons</taxon>
        <taxon>Gunneridae</taxon>
        <taxon>Pentapetalae</taxon>
        <taxon>rosids</taxon>
        <taxon>malvids</taxon>
        <taxon>Malvales</taxon>
        <taxon>Malvaceae</taxon>
        <taxon>Malvoideae</taxon>
        <taxon>Gossypium</taxon>
    </lineage>
</organism>
<feature type="compositionally biased region" description="Polar residues" evidence="1">
    <location>
        <begin position="51"/>
        <end position="63"/>
    </location>
</feature>
<dbReference type="EMBL" id="JABFAB010238429">
    <property type="protein sequence ID" value="MBA0670858.1"/>
    <property type="molecule type" value="Genomic_DNA"/>
</dbReference>
<keyword evidence="3" id="KW-1185">Reference proteome</keyword>
<feature type="non-terminal residue" evidence="2">
    <location>
        <position position="71"/>
    </location>
</feature>
<accession>A0A7J8W778</accession>